<reference evidence="2" key="1">
    <citation type="journal article" date="2023" name="Mol. Phylogenet. Evol.">
        <title>Genome-scale phylogeny and comparative genomics of the fungal order Sordariales.</title>
        <authorList>
            <person name="Hensen N."/>
            <person name="Bonometti L."/>
            <person name="Westerberg I."/>
            <person name="Brannstrom I.O."/>
            <person name="Guillou S."/>
            <person name="Cros-Aarteil S."/>
            <person name="Calhoun S."/>
            <person name="Haridas S."/>
            <person name="Kuo A."/>
            <person name="Mondo S."/>
            <person name="Pangilinan J."/>
            <person name="Riley R."/>
            <person name="LaButti K."/>
            <person name="Andreopoulos B."/>
            <person name="Lipzen A."/>
            <person name="Chen C."/>
            <person name="Yan M."/>
            <person name="Daum C."/>
            <person name="Ng V."/>
            <person name="Clum A."/>
            <person name="Steindorff A."/>
            <person name="Ohm R.A."/>
            <person name="Martin F."/>
            <person name="Silar P."/>
            <person name="Natvig D.O."/>
            <person name="Lalanne C."/>
            <person name="Gautier V."/>
            <person name="Ament-Velasquez S.L."/>
            <person name="Kruys A."/>
            <person name="Hutchinson M.I."/>
            <person name="Powell A.J."/>
            <person name="Barry K."/>
            <person name="Miller A.N."/>
            <person name="Grigoriev I.V."/>
            <person name="Debuchy R."/>
            <person name="Gladieux P."/>
            <person name="Hiltunen Thoren M."/>
            <person name="Johannesson H."/>
        </authorList>
    </citation>
    <scope>NUCLEOTIDE SEQUENCE</scope>
    <source>
        <strain evidence="2">CBS 958.72</strain>
    </source>
</reference>
<dbReference type="InterPro" id="IPR036928">
    <property type="entry name" value="AS_sf"/>
</dbReference>
<gene>
    <name evidence="2" type="ORF">B0T24DRAFT_612586</name>
</gene>
<dbReference type="InterPro" id="IPR023631">
    <property type="entry name" value="Amidase_dom"/>
</dbReference>
<dbReference type="PANTHER" id="PTHR42678:SF34">
    <property type="entry name" value="OS04G0183300 PROTEIN"/>
    <property type="match status" value="1"/>
</dbReference>
<comment type="caution">
    <text evidence="2">The sequence shown here is derived from an EMBL/GenBank/DDBJ whole genome shotgun (WGS) entry which is preliminary data.</text>
</comment>
<dbReference type="EMBL" id="JAULSN010000002">
    <property type="protein sequence ID" value="KAK3379663.1"/>
    <property type="molecule type" value="Genomic_DNA"/>
</dbReference>
<sequence length="506" mass="54028">MAPTRKVDVLTLTAVELQRLLTENEITSEETVELYLAQIAKHNKAGLQLNAVITVADRSKLLARARQLDRERQQGKVRSPLHGVPYIIKDSFTTVDMPTTCGSFALMTAKAKADANIINTLADAGLILLAKANLSEWGYAKGMGLQCGWSAVGGQTQSPYVKGGVTPDATFYTTSGPGGSSSGSAVAVAAGFAPLSIGTELDGSIIAPASRAGVYAIKLTPDSVDHTGTQPGAPGCDSQGPFAKTVSDVATLSAIMQLHDPGHYHPLPSTWDGLKVGFVDPALWRLPSFVTEHVDDFFQQTDVATEAAREKIQALGGRVVKGLPLPTWEEIALALPDPQFGDIDDLWPYAMKVNFSRYLSLFEGAPQTLEEVIQFNLDHADIEFNAQNDNQKGLEAVRDTTITQEQYERNFAALREFARASVHNVLAAHDVDVILTPGDSMLAAVGAAGGFPIGNLPLGFARFNGRAFSLFALAPAGCEAAILRVMAAWEATFPEGVRPSPLLLET</sequence>
<dbReference type="Proteomes" id="UP001287356">
    <property type="component" value="Unassembled WGS sequence"/>
</dbReference>
<accession>A0AAE0NDU1</accession>
<proteinExistence type="predicted"/>
<feature type="domain" description="Amidase" evidence="1">
    <location>
        <begin position="30"/>
        <end position="437"/>
    </location>
</feature>
<protein>
    <submittedName>
        <fullName evidence="2">Amidase signature domain-containing protein</fullName>
    </submittedName>
</protein>
<reference evidence="2" key="2">
    <citation type="submission" date="2023-06" db="EMBL/GenBank/DDBJ databases">
        <authorList>
            <consortium name="Lawrence Berkeley National Laboratory"/>
            <person name="Haridas S."/>
            <person name="Hensen N."/>
            <person name="Bonometti L."/>
            <person name="Westerberg I."/>
            <person name="Brannstrom I.O."/>
            <person name="Guillou S."/>
            <person name="Cros-Aarteil S."/>
            <person name="Calhoun S."/>
            <person name="Kuo A."/>
            <person name="Mondo S."/>
            <person name="Pangilinan J."/>
            <person name="Riley R."/>
            <person name="Labutti K."/>
            <person name="Andreopoulos B."/>
            <person name="Lipzen A."/>
            <person name="Chen C."/>
            <person name="Yanf M."/>
            <person name="Daum C."/>
            <person name="Ng V."/>
            <person name="Clum A."/>
            <person name="Steindorff A."/>
            <person name="Ohm R."/>
            <person name="Martin F."/>
            <person name="Silar P."/>
            <person name="Natvig D."/>
            <person name="Lalanne C."/>
            <person name="Gautier V."/>
            <person name="Ament-Velasquez S.L."/>
            <person name="Kruys A."/>
            <person name="Hutchinson M.I."/>
            <person name="Powell A.J."/>
            <person name="Barry K."/>
            <person name="Miller A.N."/>
            <person name="Grigoriev I.V."/>
            <person name="Debuchy R."/>
            <person name="Gladieux P."/>
            <person name="Thoren M.H."/>
            <person name="Johannesson H."/>
        </authorList>
    </citation>
    <scope>NUCLEOTIDE SEQUENCE</scope>
    <source>
        <strain evidence="2">CBS 958.72</strain>
    </source>
</reference>
<name>A0AAE0NDU1_9PEZI</name>
<dbReference type="Gene3D" id="3.90.1300.10">
    <property type="entry name" value="Amidase signature (AS) domain"/>
    <property type="match status" value="1"/>
</dbReference>
<dbReference type="PANTHER" id="PTHR42678">
    <property type="entry name" value="AMIDASE"/>
    <property type="match status" value="1"/>
</dbReference>
<evidence type="ECO:0000313" key="2">
    <source>
        <dbReference type="EMBL" id="KAK3379663.1"/>
    </source>
</evidence>
<evidence type="ECO:0000259" key="1">
    <source>
        <dbReference type="Pfam" id="PF01425"/>
    </source>
</evidence>
<dbReference type="SUPFAM" id="SSF75304">
    <property type="entry name" value="Amidase signature (AS) enzymes"/>
    <property type="match status" value="1"/>
</dbReference>
<keyword evidence="3" id="KW-1185">Reference proteome</keyword>
<organism evidence="2 3">
    <name type="scientific">Lasiosphaeria ovina</name>
    <dbReference type="NCBI Taxonomy" id="92902"/>
    <lineage>
        <taxon>Eukaryota</taxon>
        <taxon>Fungi</taxon>
        <taxon>Dikarya</taxon>
        <taxon>Ascomycota</taxon>
        <taxon>Pezizomycotina</taxon>
        <taxon>Sordariomycetes</taxon>
        <taxon>Sordariomycetidae</taxon>
        <taxon>Sordariales</taxon>
        <taxon>Lasiosphaeriaceae</taxon>
        <taxon>Lasiosphaeria</taxon>
    </lineage>
</organism>
<evidence type="ECO:0000313" key="3">
    <source>
        <dbReference type="Proteomes" id="UP001287356"/>
    </source>
</evidence>
<dbReference type="AlphaFoldDB" id="A0AAE0NDU1"/>
<dbReference type="Pfam" id="PF01425">
    <property type="entry name" value="Amidase"/>
    <property type="match status" value="1"/>
</dbReference>